<name>A0A1I8I5R4_9PLAT</name>
<proteinExistence type="predicted"/>
<sequence>MPRHSKHLVTTGRLSSMDRQARVRGGNNELLDELRCQRHRRQQQKEPERISLADDYLASMSNEDEGLYEARMRYLRKDRRPSQSRQHRRPPPAEKHGLINFANTSQPKVGQKTILSYSKESKEPTKDLKMLVLALVRRQLRDEVLHMSEIAIEQNPFEMGNMRLNSFIANTPDLMDHWKVMMLEEGMRLIDESFDVDNLSWVAPGLVSSGSTDWRKQFSMPIDELTLVSLPPDKPEISRSQVATEYIQAQRGRQGNEAEEAAQLFQSELLKTENAAAAPPETFERVCSSYKAILQKAIEIEYIEGKQETCDAIGKYIDQLKNSVEKVVSEALANDIKDTQKHGSNFLHSLIGKIMDDLHDAHKDRNYEPMRIVLTAHRRD</sequence>
<accession>A0A1I8I5R4</accession>
<dbReference type="AlphaFoldDB" id="A0A1I8I5R4"/>
<protein>
    <submittedName>
        <fullName evidence="2">Uncharacterized protein</fullName>
    </submittedName>
</protein>
<evidence type="ECO:0000313" key="2">
    <source>
        <dbReference type="WBParaSite" id="maker-uti_cns_0009917-snap-gene-0.7-mRNA-1"/>
    </source>
</evidence>
<dbReference type="WBParaSite" id="maker-uti_cns_0009917-snap-gene-0.7-mRNA-1">
    <property type="protein sequence ID" value="maker-uti_cns_0009917-snap-gene-0.7-mRNA-1"/>
    <property type="gene ID" value="maker-uti_cns_0009917-snap-gene-0.7"/>
</dbReference>
<dbReference type="Proteomes" id="UP000095280">
    <property type="component" value="Unplaced"/>
</dbReference>
<organism evidence="1 2">
    <name type="scientific">Macrostomum lignano</name>
    <dbReference type="NCBI Taxonomy" id="282301"/>
    <lineage>
        <taxon>Eukaryota</taxon>
        <taxon>Metazoa</taxon>
        <taxon>Spiralia</taxon>
        <taxon>Lophotrochozoa</taxon>
        <taxon>Platyhelminthes</taxon>
        <taxon>Rhabditophora</taxon>
        <taxon>Macrostomorpha</taxon>
        <taxon>Macrostomida</taxon>
        <taxon>Macrostomidae</taxon>
        <taxon>Macrostomum</taxon>
    </lineage>
</organism>
<evidence type="ECO:0000313" key="1">
    <source>
        <dbReference type="Proteomes" id="UP000095280"/>
    </source>
</evidence>
<keyword evidence="1" id="KW-1185">Reference proteome</keyword>
<reference evidence="2" key="1">
    <citation type="submission" date="2016-11" db="UniProtKB">
        <authorList>
            <consortium name="WormBaseParasite"/>
        </authorList>
    </citation>
    <scope>IDENTIFICATION</scope>
</reference>